<feature type="short sequence motif" description="GXSXG" evidence="4">
    <location>
        <begin position="73"/>
        <end position="77"/>
    </location>
</feature>
<reference evidence="7 8" key="1">
    <citation type="submission" date="2023-09" db="EMBL/GenBank/DDBJ databases">
        <authorList>
            <person name="Rey-Velasco X."/>
        </authorList>
    </citation>
    <scope>NUCLEOTIDE SEQUENCE [LARGE SCALE GENOMIC DNA]</scope>
    <source>
        <strain evidence="7 8">F394</strain>
    </source>
</reference>
<accession>A0ABU3BU02</accession>
<evidence type="ECO:0000313" key="8">
    <source>
        <dbReference type="Proteomes" id="UP001267426"/>
    </source>
</evidence>
<proteinExistence type="predicted"/>
<evidence type="ECO:0000256" key="2">
    <source>
        <dbReference type="ARBA" id="ARBA00022963"/>
    </source>
</evidence>
<dbReference type="Pfam" id="PF01734">
    <property type="entry name" value="Patatin"/>
    <property type="match status" value="1"/>
</dbReference>
<evidence type="ECO:0000259" key="6">
    <source>
        <dbReference type="PROSITE" id="PS51635"/>
    </source>
</evidence>
<evidence type="ECO:0000256" key="3">
    <source>
        <dbReference type="ARBA" id="ARBA00023098"/>
    </source>
</evidence>
<dbReference type="SUPFAM" id="SSF52151">
    <property type="entry name" value="FabD/lysophospholipase-like"/>
    <property type="match status" value="1"/>
</dbReference>
<feature type="short sequence motif" description="DGA/G" evidence="4">
    <location>
        <begin position="219"/>
        <end position="221"/>
    </location>
</feature>
<keyword evidence="1 4" id="KW-0378">Hydrolase</keyword>
<gene>
    <name evidence="7" type="ORF">RM540_13525</name>
</gene>
<feature type="active site" description="Nucleophile" evidence="4">
    <location>
        <position position="75"/>
    </location>
</feature>
<feature type="chain" id="PRO_5045764109" evidence="5">
    <location>
        <begin position="26"/>
        <end position="743"/>
    </location>
</feature>
<protein>
    <submittedName>
        <fullName evidence="7">Patatin-like phospholipase family protein</fullName>
    </submittedName>
</protein>
<dbReference type="EMBL" id="JAVRHT010000037">
    <property type="protein sequence ID" value="MDT0632775.1"/>
    <property type="molecule type" value="Genomic_DNA"/>
</dbReference>
<dbReference type="PANTHER" id="PTHR14226">
    <property type="entry name" value="NEUROPATHY TARGET ESTERASE/SWISS CHEESE D.MELANOGASTER"/>
    <property type="match status" value="1"/>
</dbReference>
<feature type="signal peptide" evidence="5">
    <location>
        <begin position="1"/>
        <end position="25"/>
    </location>
</feature>
<keyword evidence="5" id="KW-0732">Signal</keyword>
<feature type="domain" description="PNPLA" evidence="6">
    <location>
        <begin position="42"/>
        <end position="232"/>
    </location>
</feature>
<sequence>MSLISRPARLVGGLVLALLAPAAAAQTADSAAAPPERPTVGLVLSGGAAKGLAHVGAIRAIEAAGVPVDLVTGTSMGAIVGGLYAAGYPTDSLEAIVEGRDWIGLFDDAVDRRLVAPEARVGGGGVLVSLPIEGGSLGLPSGLVAGQNVFELLTSLLWPVQDVQDFTQLPRPFAAVVVDVETGEPRRLTSGYLPLAIRASMSLPSLFTPVAIDGRRYIDGGVARNLPAEDALALGADVLVCVDVSRVIDEATDGLDSFFDVLVHAAFYQSEQSLGDQKALCDVLIEPETEGLSSFSFDAGAEWIARGVAAAEAKRAELDALANRVGRAAAAPPTAPAARTFRADTVAVVGVEAGGEAEKLVRRRLGLTFPADLTAADAEAAVRRVYASGAFDIITYRVVGAASDSAAVVSGAAVPTLVLDVRRSNGDRLGFGFRYDTVYDAALLFSLQLRDLVQFGSTTRLDARLGEQVQLQGGYFTRLGIDEPLSVAAQAGYVSVPVPVFTGAVRPTAQGRLDVVSASVLGGPILLDAILTGVGPNVAYVRDAPDVAPEGVEGTSWTYASASAFAAVDDRDREAFPSRGVRALATAEWAPGVGASFRHVSADAELWVPLARGLSVGARAAATRAWGEDLPADRLSFLGGAVVPSLLPGRFFPLYGTERLELAGRASQLAAVSVQFEVVDEVFARVTANAGRAGDSWSLDTDDVRGGVGAQLGVVTLAGPASLTVATDFDGVPQVVFSVGRSF</sequence>
<name>A0ABU3BU02_9BACT</name>
<feature type="active site" description="Proton acceptor" evidence="4">
    <location>
        <position position="219"/>
    </location>
</feature>
<dbReference type="Gene3D" id="3.40.1090.10">
    <property type="entry name" value="Cytosolic phospholipase A2 catalytic domain"/>
    <property type="match status" value="2"/>
</dbReference>
<comment type="caution">
    <text evidence="7">The sequence shown here is derived from an EMBL/GenBank/DDBJ whole genome shotgun (WGS) entry which is preliminary data.</text>
</comment>
<evidence type="ECO:0000313" key="7">
    <source>
        <dbReference type="EMBL" id="MDT0632775.1"/>
    </source>
</evidence>
<evidence type="ECO:0000256" key="4">
    <source>
        <dbReference type="PROSITE-ProRule" id="PRU01161"/>
    </source>
</evidence>
<dbReference type="InterPro" id="IPR016035">
    <property type="entry name" value="Acyl_Trfase/lysoPLipase"/>
</dbReference>
<comment type="caution">
    <text evidence="4">Lacks conserved residue(s) required for the propagation of feature annotation.</text>
</comment>
<keyword evidence="3 4" id="KW-0443">Lipid metabolism</keyword>
<dbReference type="PANTHER" id="PTHR14226:SF29">
    <property type="entry name" value="NEUROPATHY TARGET ESTERASE SWS"/>
    <property type="match status" value="1"/>
</dbReference>
<evidence type="ECO:0000256" key="5">
    <source>
        <dbReference type="SAM" id="SignalP"/>
    </source>
</evidence>
<dbReference type="InterPro" id="IPR002641">
    <property type="entry name" value="PNPLA_dom"/>
</dbReference>
<dbReference type="Proteomes" id="UP001267426">
    <property type="component" value="Unassembled WGS sequence"/>
</dbReference>
<dbReference type="PROSITE" id="PS51635">
    <property type="entry name" value="PNPLA"/>
    <property type="match status" value="1"/>
</dbReference>
<keyword evidence="8" id="KW-1185">Reference proteome</keyword>
<keyword evidence="2 4" id="KW-0442">Lipid degradation</keyword>
<evidence type="ECO:0000256" key="1">
    <source>
        <dbReference type="ARBA" id="ARBA00022801"/>
    </source>
</evidence>
<dbReference type="RefSeq" id="WP_311664993.1">
    <property type="nucleotide sequence ID" value="NZ_JAVRHT010000037.1"/>
</dbReference>
<dbReference type="InterPro" id="IPR050301">
    <property type="entry name" value="NTE"/>
</dbReference>
<dbReference type="Gene3D" id="2.40.160.50">
    <property type="entry name" value="membrane protein fhac: a member of the omp85/tpsb transporter family"/>
    <property type="match status" value="1"/>
</dbReference>
<organism evidence="7 8">
    <name type="scientific">Rubrivirga litoralis</name>
    <dbReference type="NCBI Taxonomy" id="3075598"/>
    <lineage>
        <taxon>Bacteria</taxon>
        <taxon>Pseudomonadati</taxon>
        <taxon>Rhodothermota</taxon>
        <taxon>Rhodothermia</taxon>
        <taxon>Rhodothermales</taxon>
        <taxon>Rubricoccaceae</taxon>
        <taxon>Rubrivirga</taxon>
    </lineage>
</organism>